<feature type="region of interest" description="Disordered" evidence="1">
    <location>
        <begin position="1"/>
        <end position="24"/>
    </location>
</feature>
<dbReference type="Proteomes" id="UP000053429">
    <property type="component" value="Unassembled WGS sequence"/>
</dbReference>
<dbReference type="EMBL" id="LMWY01000012">
    <property type="protein sequence ID" value="KUO04282.1"/>
    <property type="molecule type" value="Genomic_DNA"/>
</dbReference>
<dbReference type="InterPro" id="IPR010982">
    <property type="entry name" value="Lambda_DNA-bd_dom_sf"/>
</dbReference>
<dbReference type="RefSeq" id="WP_062717957.1">
    <property type="nucleotide sequence ID" value="NZ_KQ948926.1"/>
</dbReference>
<protein>
    <submittedName>
        <fullName evidence="3">DNA-binding protein</fullName>
    </submittedName>
</protein>
<dbReference type="STRING" id="661399.AQJ67_11055"/>
<dbReference type="InterPro" id="IPR043917">
    <property type="entry name" value="DUF5753"/>
</dbReference>
<comment type="caution">
    <text evidence="3">The sequence shown here is derived from an EMBL/GenBank/DDBJ whole genome shotgun (WGS) entry which is preliminary data.</text>
</comment>
<organism evidence="3 4">
    <name type="scientific">Streptomyces caeruleatus</name>
    <dbReference type="NCBI Taxonomy" id="661399"/>
    <lineage>
        <taxon>Bacteria</taxon>
        <taxon>Bacillati</taxon>
        <taxon>Actinomycetota</taxon>
        <taxon>Actinomycetes</taxon>
        <taxon>Kitasatosporales</taxon>
        <taxon>Streptomycetaceae</taxon>
        <taxon>Streptomyces</taxon>
    </lineage>
</organism>
<dbReference type="SUPFAM" id="SSF47413">
    <property type="entry name" value="lambda repressor-like DNA-binding domains"/>
    <property type="match status" value="1"/>
</dbReference>
<dbReference type="AlphaFoldDB" id="A0A117RQV7"/>
<dbReference type="SMART" id="SM00530">
    <property type="entry name" value="HTH_XRE"/>
    <property type="match status" value="1"/>
</dbReference>
<evidence type="ECO:0000313" key="4">
    <source>
        <dbReference type="Proteomes" id="UP000053429"/>
    </source>
</evidence>
<dbReference type="Pfam" id="PF19054">
    <property type="entry name" value="DUF5753"/>
    <property type="match status" value="1"/>
</dbReference>
<gene>
    <name evidence="3" type="ORF">AQJ67_11055</name>
</gene>
<dbReference type="CDD" id="cd00093">
    <property type="entry name" value="HTH_XRE"/>
    <property type="match status" value="1"/>
</dbReference>
<dbReference type="Gene3D" id="1.10.260.40">
    <property type="entry name" value="lambda repressor-like DNA-binding domains"/>
    <property type="match status" value="1"/>
</dbReference>
<evidence type="ECO:0000313" key="3">
    <source>
        <dbReference type="EMBL" id="KUO04282.1"/>
    </source>
</evidence>
<evidence type="ECO:0000259" key="2">
    <source>
        <dbReference type="PROSITE" id="PS50943"/>
    </source>
</evidence>
<dbReference type="PROSITE" id="PS50943">
    <property type="entry name" value="HTH_CROC1"/>
    <property type="match status" value="1"/>
</dbReference>
<keyword evidence="3" id="KW-0238">DNA-binding</keyword>
<reference evidence="3 4" key="1">
    <citation type="submission" date="2015-10" db="EMBL/GenBank/DDBJ databases">
        <title>Draft genome sequence of Streptomyces caeruleatus NRRL B-24802, type strain for the species Streptomyces caeruleatus.</title>
        <authorList>
            <person name="Ruckert C."/>
            <person name="Winkler A."/>
            <person name="Kalinowski J."/>
            <person name="Kampfer P."/>
            <person name="Glaeser S."/>
        </authorList>
    </citation>
    <scope>NUCLEOTIDE SEQUENCE [LARGE SCALE GENOMIC DNA]</scope>
    <source>
        <strain evidence="3 4">NRRL B-24802</strain>
    </source>
</reference>
<name>A0A117RQV7_9ACTN</name>
<accession>A0A117RQV7</accession>
<dbReference type="GO" id="GO:0003677">
    <property type="term" value="F:DNA binding"/>
    <property type="evidence" value="ECO:0007669"/>
    <property type="project" value="UniProtKB-KW"/>
</dbReference>
<sequence>MERKDREQPLNRNELNPDASPQAAYGARLRSLREARGWTQEDLAEQTEYSSVHISAVENGRKPPTLRFSRSADGAFGIEGTADSFEREYREIKHGSLLEGFPEYVGYEGRAVEIRLFEIGLIPGLLQTPEYARTVADGDVQRGAITPEQAEERVSFLAERQAALVRPRPPMVLVVMDESCLRHEVGSAEVREGQLRRLIEVASLPNWVLQVAPFDIGARRPFNLPVNLLTLADRSVVAYAESQARGRLEREGTAVFPMMTAYHQLQAEALSQATSVAMIEKLRKGIP</sequence>
<dbReference type="Pfam" id="PF13560">
    <property type="entry name" value="HTH_31"/>
    <property type="match status" value="1"/>
</dbReference>
<evidence type="ECO:0000256" key="1">
    <source>
        <dbReference type="SAM" id="MobiDB-lite"/>
    </source>
</evidence>
<feature type="domain" description="HTH cro/C1-type" evidence="2">
    <location>
        <begin position="29"/>
        <end position="85"/>
    </location>
</feature>
<proteinExistence type="predicted"/>
<dbReference type="InterPro" id="IPR001387">
    <property type="entry name" value="Cro/C1-type_HTH"/>
</dbReference>
<keyword evidence="4" id="KW-1185">Reference proteome</keyword>